<reference evidence="1 2" key="1">
    <citation type="journal article" date="2012" name="BMC Genomics">
        <title>Comparative genomic analysis of the genus Staphylococcus including Staphylococcus aureus and its newly described sister species Staphylococcus simiae.</title>
        <authorList>
            <person name="Suzuki H."/>
            <person name="Lefebure T."/>
            <person name="Pavinski Bitar P."/>
            <person name="Stanhope M.J."/>
        </authorList>
    </citation>
    <scope>NUCLEOTIDE SEQUENCE [LARGE SCALE GENOMIC DNA]</scope>
    <source>
        <strain evidence="1 2">CCM 7213</strain>
    </source>
</reference>
<dbReference type="PANTHER" id="PTHR39337">
    <property type="entry name" value="BLR5642 PROTEIN"/>
    <property type="match status" value="1"/>
</dbReference>
<dbReference type="PIRSF" id="PIRSF024492">
    <property type="entry name" value="UCP024492"/>
    <property type="match status" value="1"/>
</dbReference>
<dbReference type="Pfam" id="PF04343">
    <property type="entry name" value="DUF488"/>
    <property type="match status" value="1"/>
</dbReference>
<organism evidence="1 2">
    <name type="scientific">Staphylococcus simiae CCM 7213 = CCUG 51256</name>
    <dbReference type="NCBI Taxonomy" id="911238"/>
    <lineage>
        <taxon>Bacteria</taxon>
        <taxon>Bacillati</taxon>
        <taxon>Bacillota</taxon>
        <taxon>Bacilli</taxon>
        <taxon>Bacillales</taxon>
        <taxon>Staphylococcaceae</taxon>
        <taxon>Staphylococcus</taxon>
    </lineage>
</organism>
<dbReference type="InterPro" id="IPR014519">
    <property type="entry name" value="UCP024492"/>
</dbReference>
<evidence type="ECO:0000313" key="1">
    <source>
        <dbReference type="EMBL" id="EHJ07561.1"/>
    </source>
</evidence>
<dbReference type="PATRIC" id="fig|911238.3.peg.1487"/>
<dbReference type="InterPro" id="IPR007438">
    <property type="entry name" value="DUF488"/>
</dbReference>
<keyword evidence="2" id="KW-1185">Reference proteome</keyword>
<dbReference type="AlphaFoldDB" id="G5JJQ4"/>
<name>G5JJQ4_9STAP</name>
<gene>
    <name evidence="1" type="ORF">SS7213T_08567</name>
</gene>
<dbReference type="RefSeq" id="WP_002464409.1">
    <property type="nucleotide sequence ID" value="NZ_AEUN01000459.1"/>
</dbReference>
<dbReference type="Proteomes" id="UP000005413">
    <property type="component" value="Unassembled WGS sequence"/>
</dbReference>
<accession>G5JJQ4</accession>
<proteinExistence type="predicted"/>
<sequence>MVTLYTIGHVNYDLTTFAKMLKFANITMIEDVRAFPKSPKHPQYNQQEMEQWLLQHGMNYRHNDLLGGRRPISQHVGQNLNAGWSNQSFHNYADYTLTAEFKEGIEQLLLDAQTYNVAMLCAERHPSRCHRLIISNWLVAQGYNVVHIVLNHHDQIELIPHQLGQWGAMPIIEDDNEVVYPQDISN</sequence>
<evidence type="ECO:0000313" key="2">
    <source>
        <dbReference type="Proteomes" id="UP000005413"/>
    </source>
</evidence>
<dbReference type="EMBL" id="AEUN01000459">
    <property type="protein sequence ID" value="EHJ07561.1"/>
    <property type="molecule type" value="Genomic_DNA"/>
</dbReference>
<protein>
    <recommendedName>
        <fullName evidence="3">DNA repair protein</fullName>
    </recommendedName>
</protein>
<comment type="caution">
    <text evidence="1">The sequence shown here is derived from an EMBL/GenBank/DDBJ whole genome shotgun (WGS) entry which is preliminary data.</text>
</comment>
<dbReference type="PANTHER" id="PTHR39337:SF1">
    <property type="entry name" value="BLR5642 PROTEIN"/>
    <property type="match status" value="1"/>
</dbReference>
<evidence type="ECO:0008006" key="3">
    <source>
        <dbReference type="Google" id="ProtNLM"/>
    </source>
</evidence>